<dbReference type="Proteomes" id="UP000192596">
    <property type="component" value="Unassembled WGS sequence"/>
</dbReference>
<evidence type="ECO:0000256" key="1">
    <source>
        <dbReference type="SAM" id="Coils"/>
    </source>
</evidence>
<proteinExistence type="predicted"/>
<reference evidence="4" key="1">
    <citation type="submission" date="2017-03" db="EMBL/GenBank/DDBJ databases">
        <title>Genomes of endolithic fungi from Antarctica.</title>
        <authorList>
            <person name="Coleine C."/>
            <person name="Masonjones S."/>
            <person name="Stajich J.E."/>
        </authorList>
    </citation>
    <scope>NUCLEOTIDE SEQUENCE [LARGE SCALE GENOMIC DNA]</scope>
    <source>
        <strain evidence="4">CCFEE 5527</strain>
    </source>
</reference>
<feature type="coiled-coil region" evidence="1">
    <location>
        <begin position="33"/>
        <end position="67"/>
    </location>
</feature>
<name>A0A1V8T1Z9_9PEZI</name>
<dbReference type="Gene3D" id="1.20.5.340">
    <property type="match status" value="1"/>
</dbReference>
<evidence type="ECO:0000313" key="3">
    <source>
        <dbReference type="EMBL" id="OQO05455.1"/>
    </source>
</evidence>
<keyword evidence="4" id="KW-1185">Reference proteome</keyword>
<sequence>MVSSFSDKLQRIAELSGRVQKYQGRLSADDDTIAALEEGIKDHESRLQDAKAARTRHASKLSTLKKEVKKIAADLDAASDISDDAGPDTTMSDSRDGMLHDTSHRDSTKVTASNSVSFTTSTPKRSPSTHYTSVHEHYPTVIKFQGKWQEISCLECDCNSSYLGNFLKGVDGIRNHFSQQHKALGRGKLDILGCCAFRSVSDFDVELLRKGLPAYERPVEPRTQRDTTGHIGKRPPPATARQLIQETVYPAYPTVVVVGGTTVELTCKVCGTNAQCEDSSKFLKGVRGFKVHYGALHSSGVGQMRIEEFCDLRPISDHDQDLLELCMRPADHPIVAVEPRDEEESAVLQPQTSVSIGVGRAEEGIEAITNNTFAAPVARMSAAAVVEDDVNMKGLFSDSEGG</sequence>
<protein>
    <submittedName>
        <fullName evidence="3">Uncharacterized protein</fullName>
    </submittedName>
</protein>
<evidence type="ECO:0000313" key="4">
    <source>
        <dbReference type="Proteomes" id="UP000192596"/>
    </source>
</evidence>
<organism evidence="3 4">
    <name type="scientific">Cryoendolithus antarcticus</name>
    <dbReference type="NCBI Taxonomy" id="1507870"/>
    <lineage>
        <taxon>Eukaryota</taxon>
        <taxon>Fungi</taxon>
        <taxon>Dikarya</taxon>
        <taxon>Ascomycota</taxon>
        <taxon>Pezizomycotina</taxon>
        <taxon>Dothideomycetes</taxon>
        <taxon>Dothideomycetidae</taxon>
        <taxon>Cladosporiales</taxon>
        <taxon>Cladosporiaceae</taxon>
        <taxon>Cryoendolithus</taxon>
    </lineage>
</organism>
<dbReference type="EMBL" id="NAJO01000019">
    <property type="protein sequence ID" value="OQO05455.1"/>
    <property type="molecule type" value="Genomic_DNA"/>
</dbReference>
<accession>A0A1V8T1Z9</accession>
<feature type="compositionally biased region" description="Polar residues" evidence="2">
    <location>
        <begin position="109"/>
        <end position="131"/>
    </location>
</feature>
<feature type="compositionally biased region" description="Basic and acidic residues" evidence="2">
    <location>
        <begin position="93"/>
        <end position="108"/>
    </location>
</feature>
<dbReference type="AlphaFoldDB" id="A0A1V8T1Z9"/>
<feature type="region of interest" description="Disordered" evidence="2">
    <location>
        <begin position="79"/>
        <end position="131"/>
    </location>
</feature>
<comment type="caution">
    <text evidence="3">The sequence shown here is derived from an EMBL/GenBank/DDBJ whole genome shotgun (WGS) entry which is preliminary data.</text>
</comment>
<gene>
    <name evidence="3" type="ORF">B0A48_09224</name>
</gene>
<dbReference type="InParanoid" id="A0A1V8T1Z9"/>
<evidence type="ECO:0000256" key="2">
    <source>
        <dbReference type="SAM" id="MobiDB-lite"/>
    </source>
</evidence>
<keyword evidence="1" id="KW-0175">Coiled coil</keyword>